<proteinExistence type="predicted"/>
<feature type="compositionally biased region" description="Basic and acidic residues" evidence="1">
    <location>
        <begin position="217"/>
        <end position="232"/>
    </location>
</feature>
<keyword evidence="3" id="KW-1185">Reference proteome</keyword>
<name>A0AA39C7J3_9HYME</name>
<dbReference type="InterPro" id="IPR031937">
    <property type="entry name" value="PNISR"/>
</dbReference>
<organism evidence="2 3">
    <name type="scientific">Microctonus aethiopoides</name>
    <dbReference type="NCBI Taxonomy" id="144406"/>
    <lineage>
        <taxon>Eukaryota</taxon>
        <taxon>Metazoa</taxon>
        <taxon>Ecdysozoa</taxon>
        <taxon>Arthropoda</taxon>
        <taxon>Hexapoda</taxon>
        <taxon>Insecta</taxon>
        <taxon>Pterygota</taxon>
        <taxon>Neoptera</taxon>
        <taxon>Endopterygota</taxon>
        <taxon>Hymenoptera</taxon>
        <taxon>Apocrita</taxon>
        <taxon>Ichneumonoidea</taxon>
        <taxon>Braconidae</taxon>
        <taxon>Euphorinae</taxon>
        <taxon>Microctonus</taxon>
    </lineage>
</organism>
<dbReference type="Pfam" id="PF15996">
    <property type="entry name" value="PNISR"/>
    <property type="match status" value="1"/>
</dbReference>
<gene>
    <name evidence="2" type="ORF">PV328_010107</name>
</gene>
<evidence type="ECO:0008006" key="4">
    <source>
        <dbReference type="Google" id="ProtNLM"/>
    </source>
</evidence>
<feature type="compositionally biased region" description="Basic and acidic residues" evidence="1">
    <location>
        <begin position="340"/>
        <end position="354"/>
    </location>
</feature>
<feature type="region of interest" description="Disordered" evidence="1">
    <location>
        <begin position="45"/>
        <end position="129"/>
    </location>
</feature>
<feature type="compositionally biased region" description="Basic and acidic residues" evidence="1">
    <location>
        <begin position="280"/>
        <end position="318"/>
    </location>
</feature>
<evidence type="ECO:0000313" key="3">
    <source>
        <dbReference type="Proteomes" id="UP001168990"/>
    </source>
</evidence>
<reference evidence="2" key="2">
    <citation type="submission" date="2023-03" db="EMBL/GenBank/DDBJ databases">
        <authorList>
            <person name="Inwood S.N."/>
            <person name="Skelly J.G."/>
            <person name="Guhlin J."/>
            <person name="Harrop T.W.R."/>
            <person name="Goldson S.G."/>
            <person name="Dearden P.K."/>
        </authorList>
    </citation>
    <scope>NUCLEOTIDE SEQUENCE</scope>
    <source>
        <strain evidence="2">Irish</strain>
        <tissue evidence="2">Whole body</tissue>
    </source>
</reference>
<feature type="compositionally biased region" description="Low complexity" evidence="1">
    <location>
        <begin position="92"/>
        <end position="107"/>
    </location>
</feature>
<protein>
    <recommendedName>
        <fullName evidence="4">Splicing factor</fullName>
    </recommendedName>
</protein>
<comment type="caution">
    <text evidence="2">The sequence shown here is derived from an EMBL/GenBank/DDBJ whole genome shotgun (WGS) entry which is preliminary data.</text>
</comment>
<sequence>MKMNREMFEGKDYPTQWALNPSMYQNMSNDQVDWAALAQQWIKMKETVVPPAPPPPSLSHDDSNNDDGGEAPMDVDTKDDDVPPAPPAPNISGNDNWNQWSQWGQWNTSAPGGGCWEWSGVPPPGVTIGPDGKPMGIPGIPTVPPAPNISNRTGFNVPPTASASPYSFNSVSSNQSTFNHVPGYWTGDQTSAISSQGTPPFLKGMRHNSRMAQHMRNIDPMRNRDDKEKTPDDDTSMTIDAAKRRQLPAWIREGLEKMEREKHKAVERERQELLRMQEMEARKQAEDEARAVLDPAKSKFDSDSEKETEQDSEDRGDHDEDQQDPENSPEIVVRQRRSRFRDAESPESRVINNDRESPVAVPSITGISVKRSREEILQDVMLKVRRSLTEILLEVTNEEISSVCRDVWSRYRAKGTADNANRIKLIITKIFFSRFSFIYCGISNNIYYNNSNNNININSSINNNMMQVKTGLTDAIGPNLASALYIIPTTFTIKLEVFSIIIKFRLRFYVNFISNI</sequence>
<evidence type="ECO:0000313" key="2">
    <source>
        <dbReference type="EMBL" id="KAK0159192.1"/>
    </source>
</evidence>
<dbReference type="EMBL" id="JAQQBS010001424">
    <property type="protein sequence ID" value="KAK0159192.1"/>
    <property type="molecule type" value="Genomic_DNA"/>
</dbReference>
<dbReference type="PANTHER" id="PTHR31518">
    <property type="entry name" value="ARGININE/SERINE-RICH PROTEIN PNISR"/>
    <property type="match status" value="1"/>
</dbReference>
<feature type="region of interest" description="Disordered" evidence="1">
    <location>
        <begin position="280"/>
        <end position="354"/>
    </location>
</feature>
<accession>A0AA39C7J3</accession>
<dbReference type="AlphaFoldDB" id="A0AA39C7J3"/>
<dbReference type="Proteomes" id="UP001168990">
    <property type="component" value="Unassembled WGS sequence"/>
</dbReference>
<evidence type="ECO:0000256" key="1">
    <source>
        <dbReference type="SAM" id="MobiDB-lite"/>
    </source>
</evidence>
<feature type="region of interest" description="Disordered" evidence="1">
    <location>
        <begin position="217"/>
        <end position="245"/>
    </location>
</feature>
<reference evidence="2" key="1">
    <citation type="journal article" date="2023" name="bioRxiv">
        <title>Scaffold-level genome assemblies of two parasitoid biocontrol wasps reveal the parthenogenesis mechanism and an associated novel virus.</title>
        <authorList>
            <person name="Inwood S."/>
            <person name="Skelly J."/>
            <person name="Guhlin J."/>
            <person name="Harrop T."/>
            <person name="Goldson S."/>
            <person name="Dearden P."/>
        </authorList>
    </citation>
    <scope>NUCLEOTIDE SEQUENCE</scope>
    <source>
        <strain evidence="2">Irish</strain>
        <tissue evidence="2">Whole body</tissue>
    </source>
</reference>